<dbReference type="EMBL" id="JAIZAY010000004">
    <property type="protein sequence ID" value="KAJ8042645.1"/>
    <property type="molecule type" value="Genomic_DNA"/>
</dbReference>
<dbReference type="AlphaFoldDB" id="A0A9Q1HE54"/>
<protein>
    <submittedName>
        <fullName evidence="1">Uncharacterized protein</fullName>
    </submittedName>
</protein>
<accession>A0A9Q1HE54</accession>
<reference evidence="1" key="1">
    <citation type="submission" date="2021-10" db="EMBL/GenBank/DDBJ databases">
        <title>Tropical sea cucumber genome reveals ecological adaptation and Cuvierian tubules defense mechanism.</title>
        <authorList>
            <person name="Chen T."/>
        </authorList>
    </citation>
    <scope>NUCLEOTIDE SEQUENCE</scope>
    <source>
        <strain evidence="1">Nanhai2018</strain>
        <tissue evidence="1">Muscle</tissue>
    </source>
</reference>
<keyword evidence="2" id="KW-1185">Reference proteome</keyword>
<dbReference type="Proteomes" id="UP001152320">
    <property type="component" value="Chromosome 4"/>
</dbReference>
<sequence>MANVQFCSSFCLRDVSSCPHTNLLSFVSFRKIIPASFDLPPYSEYSKSTSTPNVIHIPSIVVLVEVVYAEHLHTNVVMVKHLTLDAGFNNSLSMK</sequence>
<evidence type="ECO:0000313" key="2">
    <source>
        <dbReference type="Proteomes" id="UP001152320"/>
    </source>
</evidence>
<gene>
    <name evidence="1" type="ORF">HOLleu_09457</name>
</gene>
<proteinExistence type="predicted"/>
<name>A0A9Q1HE54_HOLLE</name>
<comment type="caution">
    <text evidence="1">The sequence shown here is derived from an EMBL/GenBank/DDBJ whole genome shotgun (WGS) entry which is preliminary data.</text>
</comment>
<evidence type="ECO:0000313" key="1">
    <source>
        <dbReference type="EMBL" id="KAJ8042645.1"/>
    </source>
</evidence>
<organism evidence="1 2">
    <name type="scientific">Holothuria leucospilota</name>
    <name type="common">Black long sea cucumber</name>
    <name type="synonym">Mertensiothuria leucospilota</name>
    <dbReference type="NCBI Taxonomy" id="206669"/>
    <lineage>
        <taxon>Eukaryota</taxon>
        <taxon>Metazoa</taxon>
        <taxon>Echinodermata</taxon>
        <taxon>Eleutherozoa</taxon>
        <taxon>Echinozoa</taxon>
        <taxon>Holothuroidea</taxon>
        <taxon>Aspidochirotacea</taxon>
        <taxon>Aspidochirotida</taxon>
        <taxon>Holothuriidae</taxon>
        <taxon>Holothuria</taxon>
    </lineage>
</organism>